<dbReference type="SUPFAM" id="SSF48256">
    <property type="entry name" value="Citrate synthase"/>
    <property type="match status" value="1"/>
</dbReference>
<gene>
    <name evidence="1" type="ORF">H206_03323</name>
</gene>
<keyword evidence="1" id="KW-0012">Acyltransferase</keyword>
<keyword evidence="2" id="KW-1185">Reference proteome</keyword>
<accession>A0A3S3RRS3</accession>
<dbReference type="Proteomes" id="UP000287853">
    <property type="component" value="Unassembled WGS sequence"/>
</dbReference>
<protein>
    <submittedName>
        <fullName evidence="1">Citrate synthase</fullName>
        <ecNumber evidence="1">2.3.3.1</ecNumber>
    </submittedName>
</protein>
<keyword evidence="1" id="KW-0808">Transferase</keyword>
<comment type="caution">
    <text evidence="1">The sequence shown here is derived from an EMBL/GenBank/DDBJ whole genome shotgun (WGS) entry which is preliminary data.</text>
</comment>
<dbReference type="InterPro" id="IPR036969">
    <property type="entry name" value="Citrate_synthase_sf"/>
</dbReference>
<dbReference type="AlphaFoldDB" id="A0A3S3RRS3"/>
<sequence>MSLRNKPEKNDTTFWDQRRGVIRSQKGGWVINEAIHNHGYSMMDDLVGKVSFFQVFFLNIIGKLPAQRLAEWLEAYWICLSWPDARIWCNQVGSLAGSLRTSPVAAVSCGILASDSTRYGPGTTYAATKFIISALKKKKSGLPVGKIISEEQRGRSSSPKIMGYTRPIANGDERIPAMERVTQKLGFEIGEHLSLAYEIEEVLIKQSEEKMNIGGYRCAFLLDQGLTPMEIYRLLSPVVFAGVLACYTEAADSSPESFFPLRCDDINYQGVNSRSVPPPPN</sequence>
<dbReference type="GO" id="GO:0036440">
    <property type="term" value="F:citrate synthase activity"/>
    <property type="evidence" value="ECO:0007669"/>
    <property type="project" value="UniProtKB-EC"/>
</dbReference>
<dbReference type="EMBL" id="MTKO01000066">
    <property type="protein sequence ID" value="RWX46305.1"/>
    <property type="molecule type" value="Genomic_DNA"/>
</dbReference>
<name>A0A3S3RRS3_9BACT</name>
<proteinExistence type="predicted"/>
<evidence type="ECO:0000313" key="1">
    <source>
        <dbReference type="EMBL" id="RWX46305.1"/>
    </source>
</evidence>
<evidence type="ECO:0000313" key="2">
    <source>
        <dbReference type="Proteomes" id="UP000287853"/>
    </source>
</evidence>
<reference evidence="1 2" key="1">
    <citation type="submission" date="2017-01" db="EMBL/GenBank/DDBJ databases">
        <title>The cable genome- insights into the physiology and evolution of filamentous bacteria capable of sulfide oxidation via long distance electron transfer.</title>
        <authorList>
            <person name="Schreiber L."/>
            <person name="Bjerg J.T."/>
            <person name="Boggild A."/>
            <person name="Van De Vossenberg J."/>
            <person name="Meysman F."/>
            <person name="Nielsen L.P."/>
            <person name="Schramm A."/>
            <person name="Kjeldsen K.U."/>
        </authorList>
    </citation>
    <scope>NUCLEOTIDE SEQUENCE [LARGE SCALE GENOMIC DNA]</scope>
    <source>
        <strain evidence="1">MCF</strain>
    </source>
</reference>
<dbReference type="EC" id="2.3.3.1" evidence="1"/>
<organism evidence="1 2">
    <name type="scientific">Candidatus Electrothrix aarhusensis</name>
    <dbReference type="NCBI Taxonomy" id="1859131"/>
    <lineage>
        <taxon>Bacteria</taxon>
        <taxon>Pseudomonadati</taxon>
        <taxon>Thermodesulfobacteriota</taxon>
        <taxon>Desulfobulbia</taxon>
        <taxon>Desulfobulbales</taxon>
        <taxon>Desulfobulbaceae</taxon>
        <taxon>Candidatus Electrothrix</taxon>
    </lineage>
</organism>